<evidence type="ECO:0000256" key="5">
    <source>
        <dbReference type="ARBA" id="ARBA00022692"/>
    </source>
</evidence>
<dbReference type="Proteomes" id="UP001634394">
    <property type="component" value="Unassembled WGS sequence"/>
</dbReference>
<evidence type="ECO:0000256" key="1">
    <source>
        <dbReference type="ARBA" id="ARBA00004389"/>
    </source>
</evidence>
<keyword evidence="7" id="KW-1133">Transmembrane helix</keyword>
<dbReference type="InterPro" id="IPR026051">
    <property type="entry name" value="ALG1-like"/>
</dbReference>
<keyword evidence="6" id="KW-0256">Endoplasmic reticulum</keyword>
<evidence type="ECO:0000313" key="10">
    <source>
        <dbReference type="EMBL" id="KAL3876070.1"/>
    </source>
</evidence>
<name>A0ABD3WUA0_SINWO</name>
<gene>
    <name evidence="10" type="ORF">ACJMK2_033954</name>
</gene>
<comment type="pathway">
    <text evidence="2">Protein modification; protein glycosylation.</text>
</comment>
<evidence type="ECO:0008006" key="12">
    <source>
        <dbReference type="Google" id="ProtNLM"/>
    </source>
</evidence>
<evidence type="ECO:0000256" key="7">
    <source>
        <dbReference type="ARBA" id="ARBA00022989"/>
    </source>
</evidence>
<evidence type="ECO:0000256" key="2">
    <source>
        <dbReference type="ARBA" id="ARBA00004922"/>
    </source>
</evidence>
<reference evidence="10 11" key="1">
    <citation type="submission" date="2024-11" db="EMBL/GenBank/DDBJ databases">
        <title>Chromosome-level genome assembly of the freshwater bivalve Anodonta woodiana.</title>
        <authorList>
            <person name="Chen X."/>
        </authorList>
    </citation>
    <scope>NUCLEOTIDE SEQUENCE [LARGE SCALE GENOMIC DNA]</scope>
    <source>
        <strain evidence="10">MN2024</strain>
        <tissue evidence="10">Gills</tissue>
    </source>
</reference>
<keyword evidence="3" id="KW-0328">Glycosyltransferase</keyword>
<keyword evidence="5" id="KW-0812">Transmembrane</keyword>
<sequence>MDNPPSIPTIAVSVLVCLLRWSHLVIDWHNYGYTILGLTLGNQHPLRMKILTFYWMLLKANFDARKQKLNKDLPDLICVITGPFAEPKQTETNATESEILPV</sequence>
<keyword evidence="8" id="KW-0472">Membrane</keyword>
<dbReference type="PANTHER" id="PTHR13036:SF0">
    <property type="entry name" value="CHITOBIOSYLDIPHOSPHODOLICHOL BETA-MANNOSYLTRANSFERASE"/>
    <property type="match status" value="1"/>
</dbReference>
<comment type="caution">
    <text evidence="10">The sequence shown here is derived from an EMBL/GenBank/DDBJ whole genome shotgun (WGS) entry which is preliminary data.</text>
</comment>
<proteinExistence type="predicted"/>
<keyword evidence="9" id="KW-0732">Signal</keyword>
<keyword evidence="11" id="KW-1185">Reference proteome</keyword>
<evidence type="ECO:0000256" key="9">
    <source>
        <dbReference type="SAM" id="SignalP"/>
    </source>
</evidence>
<evidence type="ECO:0000313" key="11">
    <source>
        <dbReference type="Proteomes" id="UP001634394"/>
    </source>
</evidence>
<dbReference type="PANTHER" id="PTHR13036">
    <property type="entry name" value="BETA1,4 MANNOSYLTRANSFERASE"/>
    <property type="match status" value="1"/>
</dbReference>
<dbReference type="GO" id="GO:0005789">
    <property type="term" value="C:endoplasmic reticulum membrane"/>
    <property type="evidence" value="ECO:0007669"/>
    <property type="project" value="UniProtKB-SubCell"/>
</dbReference>
<dbReference type="EMBL" id="JBJQND010000005">
    <property type="protein sequence ID" value="KAL3876070.1"/>
    <property type="molecule type" value="Genomic_DNA"/>
</dbReference>
<organism evidence="10 11">
    <name type="scientific">Sinanodonta woodiana</name>
    <name type="common">Chinese pond mussel</name>
    <name type="synonym">Anodonta woodiana</name>
    <dbReference type="NCBI Taxonomy" id="1069815"/>
    <lineage>
        <taxon>Eukaryota</taxon>
        <taxon>Metazoa</taxon>
        <taxon>Spiralia</taxon>
        <taxon>Lophotrochozoa</taxon>
        <taxon>Mollusca</taxon>
        <taxon>Bivalvia</taxon>
        <taxon>Autobranchia</taxon>
        <taxon>Heteroconchia</taxon>
        <taxon>Palaeoheterodonta</taxon>
        <taxon>Unionida</taxon>
        <taxon>Unionoidea</taxon>
        <taxon>Unionidae</taxon>
        <taxon>Unioninae</taxon>
        <taxon>Sinanodonta</taxon>
    </lineage>
</organism>
<dbReference type="GO" id="GO:0016757">
    <property type="term" value="F:glycosyltransferase activity"/>
    <property type="evidence" value="ECO:0007669"/>
    <property type="project" value="UniProtKB-KW"/>
</dbReference>
<comment type="subcellular location">
    <subcellularLocation>
        <location evidence="1">Endoplasmic reticulum membrane</location>
        <topology evidence="1">Single-pass membrane protein</topology>
    </subcellularLocation>
</comment>
<protein>
    <recommendedName>
        <fullName evidence="12">Chitobiosyldiphosphodolichol beta-mannosyltransferase</fullName>
    </recommendedName>
</protein>
<keyword evidence="4" id="KW-0808">Transferase</keyword>
<evidence type="ECO:0000256" key="8">
    <source>
        <dbReference type="ARBA" id="ARBA00023136"/>
    </source>
</evidence>
<evidence type="ECO:0000256" key="4">
    <source>
        <dbReference type="ARBA" id="ARBA00022679"/>
    </source>
</evidence>
<feature type="signal peptide" evidence="9">
    <location>
        <begin position="1"/>
        <end position="27"/>
    </location>
</feature>
<evidence type="ECO:0000256" key="6">
    <source>
        <dbReference type="ARBA" id="ARBA00022824"/>
    </source>
</evidence>
<dbReference type="AlphaFoldDB" id="A0ABD3WUA0"/>
<evidence type="ECO:0000256" key="3">
    <source>
        <dbReference type="ARBA" id="ARBA00022676"/>
    </source>
</evidence>
<accession>A0ABD3WUA0</accession>
<feature type="chain" id="PRO_5044753875" description="Chitobiosyldiphosphodolichol beta-mannosyltransferase" evidence="9">
    <location>
        <begin position="28"/>
        <end position="102"/>
    </location>
</feature>